<dbReference type="EMBL" id="SRLO01000445">
    <property type="protein sequence ID" value="TNN55826.1"/>
    <property type="molecule type" value="Genomic_DNA"/>
</dbReference>
<gene>
    <name evidence="2" type="ORF">EYF80_033998</name>
</gene>
<accession>A0A4Z2GQT3</accession>
<comment type="caution">
    <text evidence="2">The sequence shown here is derived from an EMBL/GenBank/DDBJ whole genome shotgun (WGS) entry which is preliminary data.</text>
</comment>
<dbReference type="Proteomes" id="UP000314294">
    <property type="component" value="Unassembled WGS sequence"/>
</dbReference>
<keyword evidence="3" id="KW-1185">Reference proteome</keyword>
<feature type="region of interest" description="Disordered" evidence="1">
    <location>
        <begin position="69"/>
        <end position="138"/>
    </location>
</feature>
<organism evidence="2 3">
    <name type="scientific">Liparis tanakae</name>
    <name type="common">Tanaka's snailfish</name>
    <dbReference type="NCBI Taxonomy" id="230148"/>
    <lineage>
        <taxon>Eukaryota</taxon>
        <taxon>Metazoa</taxon>
        <taxon>Chordata</taxon>
        <taxon>Craniata</taxon>
        <taxon>Vertebrata</taxon>
        <taxon>Euteleostomi</taxon>
        <taxon>Actinopterygii</taxon>
        <taxon>Neopterygii</taxon>
        <taxon>Teleostei</taxon>
        <taxon>Neoteleostei</taxon>
        <taxon>Acanthomorphata</taxon>
        <taxon>Eupercaria</taxon>
        <taxon>Perciformes</taxon>
        <taxon>Cottioidei</taxon>
        <taxon>Cottales</taxon>
        <taxon>Liparidae</taxon>
        <taxon>Liparis</taxon>
    </lineage>
</organism>
<evidence type="ECO:0000313" key="2">
    <source>
        <dbReference type="EMBL" id="TNN55826.1"/>
    </source>
</evidence>
<dbReference type="AlphaFoldDB" id="A0A4Z2GQT3"/>
<name>A0A4Z2GQT3_9TELE</name>
<evidence type="ECO:0000256" key="1">
    <source>
        <dbReference type="SAM" id="MobiDB-lite"/>
    </source>
</evidence>
<proteinExistence type="predicted"/>
<reference evidence="2 3" key="1">
    <citation type="submission" date="2019-03" db="EMBL/GenBank/DDBJ databases">
        <title>First draft genome of Liparis tanakae, snailfish: a comprehensive survey of snailfish specific genes.</title>
        <authorList>
            <person name="Kim W."/>
            <person name="Song I."/>
            <person name="Jeong J.-H."/>
            <person name="Kim D."/>
            <person name="Kim S."/>
            <person name="Ryu S."/>
            <person name="Song J.Y."/>
            <person name="Lee S.K."/>
        </authorList>
    </citation>
    <scope>NUCLEOTIDE SEQUENCE [LARGE SCALE GENOMIC DNA]</scope>
    <source>
        <tissue evidence="2">Muscle</tissue>
    </source>
</reference>
<evidence type="ECO:0000313" key="3">
    <source>
        <dbReference type="Proteomes" id="UP000314294"/>
    </source>
</evidence>
<sequence length="138" mass="15467">MYSEAAPGTVKRPLVQSLASTTHTTSTFSTRRLLSLLGCTARRRFSIHLSLSAADRHEKHLVPVEVRIGADTHRASCVNAEGEGEGEEEEDEEDEEDEEEEEAEGEGEDDDDDDEKEEEEEEEEEEGGGLWIHVLLQR</sequence>
<feature type="compositionally biased region" description="Acidic residues" evidence="1">
    <location>
        <begin position="82"/>
        <end position="127"/>
    </location>
</feature>
<protein>
    <submittedName>
        <fullName evidence="2">Uncharacterized protein</fullName>
    </submittedName>
</protein>